<keyword evidence="4" id="KW-0808">Transferase</keyword>
<dbReference type="InterPro" id="IPR051083">
    <property type="entry name" value="GrpII_Intron_Splice-Mob/Def"/>
</dbReference>
<dbReference type="RefSeq" id="WP_302117878.1">
    <property type="nucleotide sequence ID" value="NZ_SJPU01000001.1"/>
</dbReference>
<dbReference type="Pfam" id="PF08388">
    <property type="entry name" value="GIIM"/>
    <property type="match status" value="1"/>
</dbReference>
<dbReference type="PROSITE" id="PS50878">
    <property type="entry name" value="RT_POL"/>
    <property type="match status" value="1"/>
</dbReference>
<feature type="transmembrane region" description="Helical" evidence="2">
    <location>
        <begin position="39"/>
        <end position="63"/>
    </location>
</feature>
<keyword evidence="5" id="KW-1185">Reference proteome</keyword>
<evidence type="ECO:0000256" key="1">
    <source>
        <dbReference type="ARBA" id="ARBA00034120"/>
    </source>
</evidence>
<dbReference type="PANTHER" id="PTHR34047">
    <property type="entry name" value="NUCLEAR INTRON MATURASE 1, MITOCHONDRIAL-RELATED"/>
    <property type="match status" value="1"/>
</dbReference>
<protein>
    <submittedName>
        <fullName evidence="4">Reverse transcriptase (RNA-dependent DNA polymerase)</fullName>
    </submittedName>
</protein>
<dbReference type="InterPro" id="IPR043502">
    <property type="entry name" value="DNA/RNA_pol_sf"/>
</dbReference>
<dbReference type="InterPro" id="IPR013597">
    <property type="entry name" value="Mat_intron_G2"/>
</dbReference>
<dbReference type="SUPFAM" id="SSF56672">
    <property type="entry name" value="DNA/RNA polymerases"/>
    <property type="match status" value="1"/>
</dbReference>
<evidence type="ECO:0000256" key="2">
    <source>
        <dbReference type="SAM" id="Phobius"/>
    </source>
</evidence>
<feature type="domain" description="Reverse transcriptase" evidence="3">
    <location>
        <begin position="1"/>
        <end position="152"/>
    </location>
</feature>
<dbReference type="Proteomes" id="UP000319908">
    <property type="component" value="Unassembled WGS sequence"/>
</dbReference>
<keyword evidence="4" id="KW-0548">Nucleotidyltransferase</keyword>
<dbReference type="AlphaFoldDB" id="A0A5C6C6W7"/>
<keyword evidence="2" id="KW-1133">Transmembrane helix</keyword>
<keyword evidence="2" id="KW-0812">Transmembrane</keyword>
<organism evidence="4 5">
    <name type="scientific">Allorhodopirellula heiligendammensis</name>
    <dbReference type="NCBI Taxonomy" id="2714739"/>
    <lineage>
        <taxon>Bacteria</taxon>
        <taxon>Pseudomonadati</taxon>
        <taxon>Planctomycetota</taxon>
        <taxon>Planctomycetia</taxon>
        <taxon>Pirellulales</taxon>
        <taxon>Pirellulaceae</taxon>
        <taxon>Allorhodopirellula</taxon>
    </lineage>
</organism>
<name>A0A5C6C6W7_9BACT</name>
<dbReference type="InterPro" id="IPR000477">
    <property type="entry name" value="RT_dom"/>
</dbReference>
<dbReference type="Pfam" id="PF00078">
    <property type="entry name" value="RVT_1"/>
    <property type="match status" value="1"/>
</dbReference>
<accession>A0A5C6C6W7</accession>
<dbReference type="EMBL" id="SJPU01000001">
    <property type="protein sequence ID" value="TWU19231.1"/>
    <property type="molecule type" value="Genomic_DNA"/>
</dbReference>
<gene>
    <name evidence="4" type="ORF">Poly21_14020</name>
</gene>
<dbReference type="GO" id="GO:0003964">
    <property type="term" value="F:RNA-directed DNA polymerase activity"/>
    <property type="evidence" value="ECO:0007669"/>
    <property type="project" value="UniProtKB-KW"/>
</dbReference>
<dbReference type="PANTHER" id="PTHR34047:SF8">
    <property type="entry name" value="PROTEIN YKFC"/>
    <property type="match status" value="1"/>
</dbReference>
<keyword evidence="2" id="KW-0472">Membrane</keyword>
<sequence>MRHLQSICKHLLENSLRRLPAIAIRRRQRRPWDQSIQETAIVCNIVGGAISPLLANVFLHYVFDLWIKWWRKRRACGEVVVIRYADDFVIGFERKDDAQRCLDDLRTRFAKFGLKLHDKKTRLIEFGRHAARRRQARGKSRPETFDFLGFTHRCDVTQAGWFALRRETIAKRMRASLAKIKEELRKRRHHSIGEVGRWLRQVIQGWLQYYAVPGNHERLEQFSDEIKKMWVHQLRRRSQRHRWTWDRFTAMFERYLPELTILHPYPSVRFHARLAAGAV</sequence>
<evidence type="ECO:0000313" key="5">
    <source>
        <dbReference type="Proteomes" id="UP000319908"/>
    </source>
</evidence>
<reference evidence="4 5" key="1">
    <citation type="journal article" date="2020" name="Antonie Van Leeuwenhoek">
        <title>Rhodopirellula heiligendammensis sp. nov., Rhodopirellula pilleata sp. nov., and Rhodopirellula solitaria sp. nov. isolated from natural or artificial marine surfaces in Northern Germany and California, USA, and emended description of the genus Rhodopirellula.</title>
        <authorList>
            <person name="Kallscheuer N."/>
            <person name="Wiegand S."/>
            <person name="Jogler M."/>
            <person name="Boedeker C."/>
            <person name="Peeters S.H."/>
            <person name="Rast P."/>
            <person name="Heuer A."/>
            <person name="Jetten M.S.M."/>
            <person name="Rohde M."/>
            <person name="Jogler C."/>
        </authorList>
    </citation>
    <scope>NUCLEOTIDE SEQUENCE [LARGE SCALE GENOMIC DNA]</scope>
    <source>
        <strain evidence="4 5">Poly21</strain>
    </source>
</reference>
<proteinExistence type="inferred from homology"/>
<evidence type="ECO:0000259" key="3">
    <source>
        <dbReference type="PROSITE" id="PS50878"/>
    </source>
</evidence>
<comment type="caution">
    <text evidence="4">The sequence shown here is derived from an EMBL/GenBank/DDBJ whole genome shotgun (WGS) entry which is preliminary data.</text>
</comment>
<keyword evidence="4" id="KW-0695">RNA-directed DNA polymerase</keyword>
<evidence type="ECO:0000313" key="4">
    <source>
        <dbReference type="EMBL" id="TWU19231.1"/>
    </source>
</evidence>
<comment type="similarity">
    <text evidence="1">Belongs to the bacterial reverse transcriptase family.</text>
</comment>
<dbReference type="CDD" id="cd01651">
    <property type="entry name" value="RT_G2_intron"/>
    <property type="match status" value="1"/>
</dbReference>